<feature type="chain" id="PRO_5046071503" evidence="1">
    <location>
        <begin position="22"/>
        <end position="63"/>
    </location>
</feature>
<accession>A0ABS4QXS1</accession>
<name>A0ABS4QXS1_9HYPH</name>
<dbReference type="EMBL" id="JAGILA010000002">
    <property type="protein sequence ID" value="MBP2235443.1"/>
    <property type="molecule type" value="Genomic_DNA"/>
</dbReference>
<reference evidence="2 3" key="1">
    <citation type="submission" date="2021-03" db="EMBL/GenBank/DDBJ databases">
        <title>Genomic Encyclopedia of Type Strains, Phase IV (KMG-IV): sequencing the most valuable type-strain genomes for metagenomic binning, comparative biology and taxonomic classification.</title>
        <authorList>
            <person name="Goeker M."/>
        </authorList>
    </citation>
    <scope>NUCLEOTIDE SEQUENCE [LARGE SCALE GENOMIC DNA]</scope>
    <source>
        <strain evidence="2 3">DSM 13372</strain>
    </source>
</reference>
<protein>
    <submittedName>
        <fullName evidence="2">Uncharacterized protein</fullName>
    </submittedName>
</protein>
<dbReference type="RefSeq" id="WP_209601652.1">
    <property type="nucleotide sequence ID" value="NZ_JAGILA010000002.1"/>
</dbReference>
<keyword evidence="1" id="KW-0732">Signal</keyword>
<evidence type="ECO:0000256" key="1">
    <source>
        <dbReference type="SAM" id="SignalP"/>
    </source>
</evidence>
<proteinExistence type="predicted"/>
<dbReference type="Proteomes" id="UP000730739">
    <property type="component" value="Unassembled WGS sequence"/>
</dbReference>
<organism evidence="2 3">
    <name type="scientific">Sinorhizobium kostiense</name>
    <dbReference type="NCBI Taxonomy" id="76747"/>
    <lineage>
        <taxon>Bacteria</taxon>
        <taxon>Pseudomonadati</taxon>
        <taxon>Pseudomonadota</taxon>
        <taxon>Alphaproteobacteria</taxon>
        <taxon>Hyphomicrobiales</taxon>
        <taxon>Rhizobiaceae</taxon>
        <taxon>Sinorhizobium/Ensifer group</taxon>
        <taxon>Sinorhizobium</taxon>
    </lineage>
</organism>
<keyword evidence="3" id="KW-1185">Reference proteome</keyword>
<sequence>MRPLASFLNVIAFSALFVAYASVGEVEKPDGVRRALETYDRALKTSASSLLKPASNIGRDRTV</sequence>
<evidence type="ECO:0000313" key="2">
    <source>
        <dbReference type="EMBL" id="MBP2235443.1"/>
    </source>
</evidence>
<feature type="signal peptide" evidence="1">
    <location>
        <begin position="1"/>
        <end position="21"/>
    </location>
</feature>
<evidence type="ECO:0000313" key="3">
    <source>
        <dbReference type="Proteomes" id="UP000730739"/>
    </source>
</evidence>
<comment type="caution">
    <text evidence="2">The sequence shown here is derived from an EMBL/GenBank/DDBJ whole genome shotgun (WGS) entry which is preliminary data.</text>
</comment>
<gene>
    <name evidence="2" type="ORF">J2Z31_001935</name>
</gene>